<evidence type="ECO:0000256" key="4">
    <source>
        <dbReference type="ARBA" id="ARBA00022692"/>
    </source>
</evidence>
<dbReference type="Gene3D" id="2.40.160.60">
    <property type="entry name" value="Outer membrane protein transport protein (OMPP1/FadL/TodX)"/>
    <property type="match status" value="1"/>
</dbReference>
<evidence type="ECO:0000256" key="5">
    <source>
        <dbReference type="ARBA" id="ARBA00022729"/>
    </source>
</evidence>
<dbReference type="PANTHER" id="PTHR35093:SF8">
    <property type="entry name" value="OUTER MEMBRANE PROTEIN NMB0088-RELATED"/>
    <property type="match status" value="1"/>
</dbReference>
<evidence type="ECO:0000256" key="8">
    <source>
        <dbReference type="SAM" id="SignalP"/>
    </source>
</evidence>
<dbReference type="GO" id="GO:0009279">
    <property type="term" value="C:cell outer membrane"/>
    <property type="evidence" value="ECO:0007669"/>
    <property type="project" value="UniProtKB-SubCell"/>
</dbReference>
<comment type="subcellular location">
    <subcellularLocation>
        <location evidence="1">Cell outer membrane</location>
        <topology evidence="1">Multi-pass membrane protein</topology>
    </subcellularLocation>
</comment>
<evidence type="ECO:0000313" key="10">
    <source>
        <dbReference type="Proteomes" id="UP000199409"/>
    </source>
</evidence>
<feature type="chain" id="PRO_5011592970" evidence="8">
    <location>
        <begin position="24"/>
        <end position="406"/>
    </location>
</feature>
<evidence type="ECO:0000256" key="6">
    <source>
        <dbReference type="ARBA" id="ARBA00023136"/>
    </source>
</evidence>
<keyword evidence="3" id="KW-1134">Transmembrane beta strand</keyword>
<dbReference type="Proteomes" id="UP000199409">
    <property type="component" value="Unassembled WGS sequence"/>
</dbReference>
<keyword evidence="7" id="KW-0998">Cell outer membrane</keyword>
<reference evidence="9 10" key="1">
    <citation type="submission" date="2016-10" db="EMBL/GenBank/DDBJ databases">
        <authorList>
            <person name="de Groot N.N."/>
        </authorList>
    </citation>
    <scope>NUCLEOTIDE SEQUENCE [LARGE SCALE GENOMIC DNA]</scope>
    <source>
        <strain evidence="9 10">DSM 7343</strain>
    </source>
</reference>
<dbReference type="Pfam" id="PF03349">
    <property type="entry name" value="Toluene_X"/>
    <property type="match status" value="2"/>
</dbReference>
<accession>A0A1H3XDW0</accession>
<dbReference type="OrthoDB" id="9922at2"/>
<dbReference type="SUPFAM" id="SSF56935">
    <property type="entry name" value="Porins"/>
    <property type="match status" value="1"/>
</dbReference>
<sequence>MKKFLVTSMFCCAAMLLPCLSYATNGDNLIGVGPVSRAMGGTGIAAPQDAISATFSNPAAMNVGPYCPESQFDFASTFFAPKIDAKVTINNGTPLTADSDQKVYMVPAFGISTPINDKMRVGLAAYGVTGLGVDYRDTDIANTGAVDSTQLMILKFAPTFAYQINEKLSVGFAAHLVNSALDLDNGTSGNYGFGGQLGAIYQLTNAFSIGATYMSPINADHQNVYDLDGDGTMDDFALEAPQTLGFGVSYSPSDRFLVALDAKWLNWSDAKGYDDLDWDDQYVIAIGGQFKPTAKLILRLGYNYAENQLKEHSNFDGTTTVKIQGKSVNAYGYETLRIIGFPAISEHHITVGLGYQITETVNINLGYMHAFDSSVKSSGTMPDGTPVELESNLSEDAVDFSLAWQF</sequence>
<dbReference type="PANTHER" id="PTHR35093">
    <property type="entry name" value="OUTER MEMBRANE PROTEIN NMB0088-RELATED"/>
    <property type="match status" value="1"/>
</dbReference>
<evidence type="ECO:0000313" key="9">
    <source>
        <dbReference type="EMBL" id="SDZ97595.1"/>
    </source>
</evidence>
<dbReference type="InterPro" id="IPR005017">
    <property type="entry name" value="OMPP1/FadL/TodX"/>
</dbReference>
<proteinExistence type="inferred from homology"/>
<dbReference type="RefSeq" id="WP_092345196.1">
    <property type="nucleotide sequence ID" value="NZ_FNQN01000002.1"/>
</dbReference>
<gene>
    <name evidence="9" type="ORF">SAMN05660420_00933</name>
</gene>
<dbReference type="EMBL" id="FNQN01000002">
    <property type="protein sequence ID" value="SDZ97595.1"/>
    <property type="molecule type" value="Genomic_DNA"/>
</dbReference>
<organism evidence="9 10">
    <name type="scientific">Desulfuromusa kysingii</name>
    <dbReference type="NCBI Taxonomy" id="37625"/>
    <lineage>
        <taxon>Bacteria</taxon>
        <taxon>Pseudomonadati</taxon>
        <taxon>Thermodesulfobacteriota</taxon>
        <taxon>Desulfuromonadia</taxon>
        <taxon>Desulfuromonadales</taxon>
        <taxon>Geopsychrobacteraceae</taxon>
        <taxon>Desulfuromusa</taxon>
    </lineage>
</organism>
<evidence type="ECO:0000256" key="7">
    <source>
        <dbReference type="ARBA" id="ARBA00023237"/>
    </source>
</evidence>
<dbReference type="STRING" id="37625.SAMN05660420_00933"/>
<protein>
    <submittedName>
        <fullName evidence="9">Long-chain fatty acid transport protein</fullName>
    </submittedName>
</protein>
<keyword evidence="4" id="KW-0812">Transmembrane</keyword>
<name>A0A1H3XDW0_9BACT</name>
<keyword evidence="5 8" id="KW-0732">Signal</keyword>
<keyword evidence="6" id="KW-0472">Membrane</keyword>
<evidence type="ECO:0000256" key="3">
    <source>
        <dbReference type="ARBA" id="ARBA00022452"/>
    </source>
</evidence>
<dbReference type="GO" id="GO:0015483">
    <property type="term" value="F:long-chain fatty acid transporting porin activity"/>
    <property type="evidence" value="ECO:0007669"/>
    <property type="project" value="TreeGrafter"/>
</dbReference>
<evidence type="ECO:0000256" key="1">
    <source>
        <dbReference type="ARBA" id="ARBA00004571"/>
    </source>
</evidence>
<evidence type="ECO:0000256" key="2">
    <source>
        <dbReference type="ARBA" id="ARBA00008163"/>
    </source>
</evidence>
<comment type="similarity">
    <text evidence="2">Belongs to the OmpP1/FadL family.</text>
</comment>
<keyword evidence="10" id="KW-1185">Reference proteome</keyword>
<feature type="signal peptide" evidence="8">
    <location>
        <begin position="1"/>
        <end position="23"/>
    </location>
</feature>
<dbReference type="AlphaFoldDB" id="A0A1H3XDW0"/>